<proteinExistence type="predicted"/>
<evidence type="ECO:0000313" key="1">
    <source>
        <dbReference type="EMBL" id="ASZ74973.1"/>
    </source>
</evidence>
<protein>
    <submittedName>
        <fullName evidence="1">Nucleotidyltransferase</fullName>
    </submittedName>
</protein>
<dbReference type="InterPro" id="IPR018775">
    <property type="entry name" value="RlaP"/>
</dbReference>
<evidence type="ECO:0000313" key="2">
    <source>
        <dbReference type="Proteomes" id="UP000231419"/>
    </source>
</evidence>
<dbReference type="OrthoDB" id="10757at10239"/>
<gene>
    <name evidence="1" type="ORF">SEA_TRINA_193</name>
</gene>
<dbReference type="EMBL" id="MF668286">
    <property type="protein sequence ID" value="ASZ74973.1"/>
    <property type="molecule type" value="Genomic_DNA"/>
</dbReference>
<name>A0A2D0ZWS4_9CAUD</name>
<sequence>MLLLRTISGSRLYGLSHAKSDYDYWEVYSNKLPSPAKYIKQTISGDLDLTQSNLSTFMRNANKCTPQALECMFSEQAEVDEISELRRNYRLDTAKFYHVYLSLIHMNSDTSKKNAARHSLRLALNLKQGMKYARFCPTLTDKQIERIVNSSEQELFEWRDKVINNL</sequence>
<dbReference type="Pfam" id="PF10127">
    <property type="entry name" value="RlaP"/>
    <property type="match status" value="1"/>
</dbReference>
<reference evidence="2" key="1">
    <citation type="submission" date="2017-08" db="EMBL/GenBank/DDBJ databases">
        <authorList>
            <person name="de Groot N.N."/>
        </authorList>
    </citation>
    <scope>NUCLEOTIDE SEQUENCE [LARGE SCALE GENOMIC DNA]</scope>
</reference>
<dbReference type="Proteomes" id="UP000231419">
    <property type="component" value="Segment"/>
</dbReference>
<keyword evidence="2" id="KW-1185">Reference proteome</keyword>
<accession>A0A2D0ZWS4</accession>
<organism evidence="1 2">
    <name type="scientific">Rhodococcus phage Trina</name>
    <dbReference type="NCBI Taxonomy" id="2027905"/>
    <lineage>
        <taxon>Viruses</taxon>
        <taxon>Duplodnaviria</taxon>
        <taxon>Heunggongvirae</taxon>
        <taxon>Uroviricota</taxon>
        <taxon>Caudoviricetes</taxon>
        <taxon>Trinavirus</taxon>
        <taxon>Trinavirus trina</taxon>
    </lineage>
</organism>